<evidence type="ECO:0000256" key="1">
    <source>
        <dbReference type="RuleBase" id="RU365099"/>
    </source>
</evidence>
<dbReference type="EMBL" id="JAPCWZ010000004">
    <property type="protein sequence ID" value="KAK8868637.1"/>
    <property type="molecule type" value="Genomic_DNA"/>
</dbReference>
<protein>
    <recommendedName>
        <fullName evidence="1">Altered inheritance of mitochondria protein 41</fullName>
    </recommendedName>
</protein>
<dbReference type="Pfam" id="PF09424">
    <property type="entry name" value="YqeY"/>
    <property type="match status" value="1"/>
</dbReference>
<keyword evidence="3" id="KW-1185">Reference proteome</keyword>
<dbReference type="InterPro" id="IPR042184">
    <property type="entry name" value="YqeY/Aim41_N"/>
</dbReference>
<comment type="caution">
    <text evidence="2">The sequence shown here is derived from an EMBL/GenBank/DDBJ whole genome shotgun (WGS) entry which is preliminary data.</text>
</comment>
<proteinExistence type="inferred from homology"/>
<organism evidence="2 3">
    <name type="scientific">Apiospora arundinis</name>
    <dbReference type="NCBI Taxonomy" id="335852"/>
    <lineage>
        <taxon>Eukaryota</taxon>
        <taxon>Fungi</taxon>
        <taxon>Dikarya</taxon>
        <taxon>Ascomycota</taxon>
        <taxon>Pezizomycotina</taxon>
        <taxon>Sordariomycetes</taxon>
        <taxon>Xylariomycetidae</taxon>
        <taxon>Amphisphaeriales</taxon>
        <taxon>Apiosporaceae</taxon>
        <taxon>Apiospora</taxon>
    </lineage>
</organism>
<accession>A0ABR2IUY1</accession>
<dbReference type="PANTHER" id="PTHR28055">
    <property type="entry name" value="ALTERED INHERITANCE OF MITOCHONDRIA PROTEIN 41, MITOCHONDRIAL"/>
    <property type="match status" value="1"/>
</dbReference>
<gene>
    <name evidence="1" type="primary">AIM41</name>
    <name evidence="2" type="ORF">PGQ11_007215</name>
</gene>
<dbReference type="Proteomes" id="UP001390339">
    <property type="component" value="Unassembled WGS sequence"/>
</dbReference>
<reference evidence="2 3" key="1">
    <citation type="journal article" date="2024" name="IMA Fungus">
        <title>Apiospora arundinis, a panoply of carbohydrate-active enzymes and secondary metabolites.</title>
        <authorList>
            <person name="Sorensen T."/>
            <person name="Petersen C."/>
            <person name="Muurmann A.T."/>
            <person name="Christiansen J.V."/>
            <person name="Brundto M.L."/>
            <person name="Overgaard C.K."/>
            <person name="Boysen A.T."/>
            <person name="Wollenberg R.D."/>
            <person name="Larsen T.O."/>
            <person name="Sorensen J.L."/>
            <person name="Nielsen K.L."/>
            <person name="Sondergaard T.E."/>
        </authorList>
    </citation>
    <scope>NUCLEOTIDE SEQUENCE [LARGE SCALE GENOMIC DNA]</scope>
    <source>
        <strain evidence="2 3">AAU 773</strain>
    </source>
</reference>
<evidence type="ECO:0000313" key="3">
    <source>
        <dbReference type="Proteomes" id="UP001390339"/>
    </source>
</evidence>
<dbReference type="InterPro" id="IPR003789">
    <property type="entry name" value="Asn/Gln_tRNA_amidoTrase-B-like"/>
</dbReference>
<keyword evidence="1" id="KW-0496">Mitochondrion</keyword>
<sequence>MAFQTSARLPLGLIRARLTTATISPAAARPMFALPTTTPLCRRQYSSSDEPPPPPPPPLLQKLKADLKTAMRAKDAARLAVLRSILSATLNASKTATPISTDAQLVGLLRKTARASRDAADEFRTANRQDLVDKEQAQIDILEEYAAGSGVQEVGADELRTIVAGVVTAMTSEGGEATGGKAQMGNVMKKLLGPGGPLEGKDVEKAELAKIVKEVVG</sequence>
<name>A0ABR2IUY1_9PEZI</name>
<dbReference type="Gene3D" id="1.10.1510.10">
    <property type="entry name" value="Uncharacterised protein YqeY/AIM41 PF09424, N-terminal domain"/>
    <property type="match status" value="1"/>
</dbReference>
<evidence type="ECO:0000313" key="2">
    <source>
        <dbReference type="EMBL" id="KAK8868637.1"/>
    </source>
</evidence>
<dbReference type="PANTHER" id="PTHR28055:SF1">
    <property type="entry name" value="ALTERED INHERITANCE OF MITOCHONDRIA PROTEIN 41, MITOCHONDRIAL"/>
    <property type="match status" value="1"/>
</dbReference>
<dbReference type="InterPro" id="IPR019004">
    <property type="entry name" value="YqeY/Aim41"/>
</dbReference>
<comment type="similarity">
    <text evidence="1">Belongs to the AIM41 family.</text>
</comment>
<comment type="subcellular location">
    <subcellularLocation>
        <location evidence="1">Mitochondrion</location>
    </subcellularLocation>
</comment>
<dbReference type="SUPFAM" id="SSF89095">
    <property type="entry name" value="GatB/YqeY motif"/>
    <property type="match status" value="1"/>
</dbReference>